<evidence type="ECO:0000256" key="4">
    <source>
        <dbReference type="ARBA" id="ARBA00022475"/>
    </source>
</evidence>
<comment type="subcellular location">
    <subcellularLocation>
        <location evidence="1 8">Cell membrane</location>
        <topology evidence="1 8">Multi-pass membrane protein</topology>
    </subcellularLocation>
</comment>
<dbReference type="InterPro" id="IPR035906">
    <property type="entry name" value="MetI-like_sf"/>
</dbReference>
<dbReference type="Gene3D" id="1.10.3720.10">
    <property type="entry name" value="MetI-like"/>
    <property type="match status" value="1"/>
</dbReference>
<sequence length="300" mass="33111">MVRPRRPVPAADGPMTHTLTPEERRERRLILALLTPALAVVGVLLIAPLIWMGWQSFQGPDGFSLMHYQRFLTDSVYLSSFIQTFRIAFVVTLAALLIGYPIAYVAAKSEGIWPPIILGMVLVPFWTSVLVRAYAWLILLQRRGIVNSALQDLGLIDRPLLLVNNEFGTTMATLHILLPFMVLPLYAAMKKIPAELETAGASLGGNGWLVFRSIYLPLSLPGVIAGSVLVFVLTLGFYITPELLGGGRTFLVSMLVSRNIELYNEWGAASSISVVLLLVVFAIFRLASMLIPFERIMGTK</sequence>
<dbReference type="OrthoDB" id="9807047at2"/>
<dbReference type="AlphaFoldDB" id="A0A3S4DW89"/>
<reference evidence="10 11" key="1">
    <citation type="submission" date="2018-12" db="EMBL/GenBank/DDBJ databases">
        <authorList>
            <person name="Criscuolo A."/>
        </authorList>
    </citation>
    <scope>NUCLEOTIDE SEQUENCE [LARGE SCALE GENOMIC DNA]</scope>
    <source>
        <strain evidence="10">ACIP1116241</strain>
    </source>
</reference>
<keyword evidence="5 8" id="KW-0812">Transmembrane</keyword>
<evidence type="ECO:0000256" key="2">
    <source>
        <dbReference type="ARBA" id="ARBA00007069"/>
    </source>
</evidence>
<evidence type="ECO:0000256" key="7">
    <source>
        <dbReference type="ARBA" id="ARBA00023136"/>
    </source>
</evidence>
<keyword evidence="7 8" id="KW-0472">Membrane</keyword>
<evidence type="ECO:0000256" key="3">
    <source>
        <dbReference type="ARBA" id="ARBA00022448"/>
    </source>
</evidence>
<gene>
    <name evidence="10" type="primary">potH_2</name>
    <name evidence="10" type="ORF">PARHAE_01955</name>
</gene>
<feature type="transmembrane region" description="Helical" evidence="8">
    <location>
        <begin position="117"/>
        <end position="139"/>
    </location>
</feature>
<dbReference type="PANTHER" id="PTHR42929">
    <property type="entry name" value="INNER MEMBRANE ABC TRANSPORTER PERMEASE PROTEIN YDCU-RELATED-RELATED"/>
    <property type="match status" value="1"/>
</dbReference>
<dbReference type="GO" id="GO:0055085">
    <property type="term" value="P:transmembrane transport"/>
    <property type="evidence" value="ECO:0007669"/>
    <property type="project" value="InterPro"/>
</dbReference>
<feature type="transmembrane region" description="Helical" evidence="8">
    <location>
        <begin position="209"/>
        <end position="239"/>
    </location>
</feature>
<evidence type="ECO:0000256" key="5">
    <source>
        <dbReference type="ARBA" id="ARBA00022692"/>
    </source>
</evidence>
<comment type="similarity">
    <text evidence="2">Belongs to the binding-protein-dependent transport system permease family. CysTW subfamily.</text>
</comment>
<feature type="transmembrane region" description="Helical" evidence="8">
    <location>
        <begin position="29"/>
        <end position="54"/>
    </location>
</feature>
<evidence type="ECO:0000259" key="9">
    <source>
        <dbReference type="PROSITE" id="PS50928"/>
    </source>
</evidence>
<evidence type="ECO:0000256" key="8">
    <source>
        <dbReference type="RuleBase" id="RU363032"/>
    </source>
</evidence>
<keyword evidence="6 8" id="KW-1133">Transmembrane helix</keyword>
<proteinExistence type="inferred from homology"/>
<dbReference type="PROSITE" id="PS50928">
    <property type="entry name" value="ABC_TM1"/>
    <property type="match status" value="1"/>
</dbReference>
<feature type="transmembrane region" description="Helical" evidence="8">
    <location>
        <begin position="85"/>
        <end position="105"/>
    </location>
</feature>
<accession>A0A3S4DW89</accession>
<dbReference type="PANTHER" id="PTHR42929:SF5">
    <property type="entry name" value="ABC TRANSPORTER PERMEASE PROTEIN"/>
    <property type="match status" value="1"/>
</dbReference>
<evidence type="ECO:0000256" key="1">
    <source>
        <dbReference type="ARBA" id="ARBA00004651"/>
    </source>
</evidence>
<keyword evidence="4" id="KW-1003">Cell membrane</keyword>
<dbReference type="SUPFAM" id="SSF161098">
    <property type="entry name" value="MetI-like"/>
    <property type="match status" value="1"/>
</dbReference>
<dbReference type="Pfam" id="PF00528">
    <property type="entry name" value="BPD_transp_1"/>
    <property type="match status" value="1"/>
</dbReference>
<dbReference type="CDD" id="cd06261">
    <property type="entry name" value="TM_PBP2"/>
    <property type="match status" value="1"/>
</dbReference>
<name>A0A3S4DW89_9RHOB</name>
<evidence type="ECO:0000256" key="6">
    <source>
        <dbReference type="ARBA" id="ARBA00022989"/>
    </source>
</evidence>
<keyword evidence="11" id="KW-1185">Reference proteome</keyword>
<dbReference type="GO" id="GO:0005886">
    <property type="term" value="C:plasma membrane"/>
    <property type="evidence" value="ECO:0007669"/>
    <property type="project" value="UniProtKB-SubCell"/>
</dbReference>
<keyword evidence="3 8" id="KW-0813">Transport</keyword>
<feature type="transmembrane region" description="Helical" evidence="8">
    <location>
        <begin position="266"/>
        <end position="287"/>
    </location>
</feature>
<protein>
    <submittedName>
        <fullName evidence="10">Putrescine transport system permease protein PotH</fullName>
    </submittedName>
</protein>
<organism evidence="10 11">
    <name type="scientific">Paracoccus haematequi</name>
    <dbReference type="NCBI Taxonomy" id="2491866"/>
    <lineage>
        <taxon>Bacteria</taxon>
        <taxon>Pseudomonadati</taxon>
        <taxon>Pseudomonadota</taxon>
        <taxon>Alphaproteobacteria</taxon>
        <taxon>Rhodobacterales</taxon>
        <taxon>Paracoccaceae</taxon>
        <taxon>Paracoccus</taxon>
    </lineage>
</organism>
<evidence type="ECO:0000313" key="11">
    <source>
        <dbReference type="Proteomes" id="UP000270743"/>
    </source>
</evidence>
<dbReference type="Proteomes" id="UP000270743">
    <property type="component" value="Unassembled WGS sequence"/>
</dbReference>
<dbReference type="InterPro" id="IPR000515">
    <property type="entry name" value="MetI-like"/>
</dbReference>
<feature type="domain" description="ABC transmembrane type-1" evidence="9">
    <location>
        <begin position="81"/>
        <end position="287"/>
    </location>
</feature>
<feature type="transmembrane region" description="Helical" evidence="8">
    <location>
        <begin position="167"/>
        <end position="188"/>
    </location>
</feature>
<dbReference type="EMBL" id="UZWE01000029">
    <property type="protein sequence ID" value="VDS08771.1"/>
    <property type="molecule type" value="Genomic_DNA"/>
</dbReference>
<evidence type="ECO:0000313" key="10">
    <source>
        <dbReference type="EMBL" id="VDS08771.1"/>
    </source>
</evidence>